<proteinExistence type="predicted"/>
<keyword evidence="4" id="KW-1185">Reference proteome</keyword>
<dbReference type="Pfam" id="PF13411">
    <property type="entry name" value="MerR_1"/>
    <property type="match status" value="1"/>
</dbReference>
<dbReference type="PROSITE" id="PS00552">
    <property type="entry name" value="HTH_MERR_1"/>
    <property type="match status" value="1"/>
</dbReference>
<evidence type="ECO:0000256" key="1">
    <source>
        <dbReference type="ARBA" id="ARBA00023125"/>
    </source>
</evidence>
<dbReference type="PANTHER" id="PTHR30204:SF96">
    <property type="entry name" value="CHROMOSOME-ANCHORING PROTEIN RACA"/>
    <property type="match status" value="1"/>
</dbReference>
<dbReference type="AlphaFoldDB" id="A0A6I4VS48"/>
<dbReference type="PANTHER" id="PTHR30204">
    <property type="entry name" value="REDOX-CYCLING DRUG-SENSING TRANSCRIPTIONAL ACTIVATOR SOXR"/>
    <property type="match status" value="1"/>
</dbReference>
<dbReference type="InterPro" id="IPR009061">
    <property type="entry name" value="DNA-bd_dom_put_sf"/>
</dbReference>
<dbReference type="GO" id="GO:0003700">
    <property type="term" value="F:DNA-binding transcription factor activity"/>
    <property type="evidence" value="ECO:0007669"/>
    <property type="project" value="InterPro"/>
</dbReference>
<gene>
    <name evidence="3" type="ORF">GSM42_05880</name>
</gene>
<dbReference type="Gene3D" id="1.10.1660.10">
    <property type="match status" value="1"/>
</dbReference>
<dbReference type="RefSeq" id="WP_160800623.1">
    <property type="nucleotide sequence ID" value="NZ_WUUL01000003.1"/>
</dbReference>
<comment type="caution">
    <text evidence="3">The sequence shown here is derived from an EMBL/GenBank/DDBJ whole genome shotgun (WGS) entry which is preliminary data.</text>
</comment>
<dbReference type="EMBL" id="WUUL01000003">
    <property type="protein sequence ID" value="MXQ53268.1"/>
    <property type="molecule type" value="Genomic_DNA"/>
</dbReference>
<organism evidence="3 4">
    <name type="scientific">Shimazuella alba</name>
    <dbReference type="NCBI Taxonomy" id="2690964"/>
    <lineage>
        <taxon>Bacteria</taxon>
        <taxon>Bacillati</taxon>
        <taxon>Bacillota</taxon>
        <taxon>Bacilli</taxon>
        <taxon>Bacillales</taxon>
        <taxon>Thermoactinomycetaceae</taxon>
        <taxon>Shimazuella</taxon>
    </lineage>
</organism>
<dbReference type="InterPro" id="IPR000551">
    <property type="entry name" value="MerR-type_HTH_dom"/>
</dbReference>
<sequence length="250" mass="30539">MHNIGKISKTLDITIRTLRYYDEIDLLKPSHISEAGYRYYSEEDILQLQRILTLKKLGFHLEQIKTILTKQDWKTVFEEHLELIQYERKRIMYMENLIRLSLNVSLTEGNVNWKDINIFLNEDETSFHNEYFRKQRIYMRQHFSDEEYEKLTRIPKLDHDTEESKELVQIIGEFKDYRHLSPIDPKSQQLASRFHKLLMQYVEGDEELLSKYWYYYKKFQANQQISFLFDKETIQYIDSTMDVYQKENLT</sequence>
<evidence type="ECO:0000259" key="2">
    <source>
        <dbReference type="PROSITE" id="PS50937"/>
    </source>
</evidence>
<dbReference type="InterPro" id="IPR047057">
    <property type="entry name" value="MerR_fam"/>
</dbReference>
<evidence type="ECO:0000313" key="4">
    <source>
        <dbReference type="Proteomes" id="UP000430692"/>
    </source>
</evidence>
<dbReference type="GO" id="GO:0003677">
    <property type="term" value="F:DNA binding"/>
    <property type="evidence" value="ECO:0007669"/>
    <property type="project" value="UniProtKB-KW"/>
</dbReference>
<name>A0A6I4VS48_9BACL</name>
<dbReference type="CDD" id="cd01106">
    <property type="entry name" value="HTH_TipAL-Mta"/>
    <property type="match status" value="1"/>
</dbReference>
<dbReference type="SUPFAM" id="SSF46955">
    <property type="entry name" value="Putative DNA-binding domain"/>
    <property type="match status" value="1"/>
</dbReference>
<protein>
    <submittedName>
        <fullName evidence="3">MerR family transcriptional regulator</fullName>
    </submittedName>
</protein>
<dbReference type="Proteomes" id="UP000430692">
    <property type="component" value="Unassembled WGS sequence"/>
</dbReference>
<evidence type="ECO:0000313" key="3">
    <source>
        <dbReference type="EMBL" id="MXQ53268.1"/>
    </source>
</evidence>
<keyword evidence="1" id="KW-0238">DNA-binding</keyword>
<dbReference type="SMART" id="SM00422">
    <property type="entry name" value="HTH_MERR"/>
    <property type="match status" value="1"/>
</dbReference>
<dbReference type="PROSITE" id="PS50937">
    <property type="entry name" value="HTH_MERR_2"/>
    <property type="match status" value="1"/>
</dbReference>
<reference evidence="3 4" key="1">
    <citation type="submission" date="2019-12" db="EMBL/GenBank/DDBJ databases">
        <title>Whole-genome analyses of novel actinobacteria.</title>
        <authorList>
            <person name="Sahin N."/>
            <person name="Saygin H."/>
        </authorList>
    </citation>
    <scope>NUCLEOTIDE SEQUENCE [LARGE SCALE GENOMIC DNA]</scope>
    <source>
        <strain evidence="3 4">KC615</strain>
    </source>
</reference>
<feature type="domain" description="HTH merR-type" evidence="2">
    <location>
        <begin position="1"/>
        <end position="70"/>
    </location>
</feature>
<accession>A0A6I4VS48</accession>